<proteinExistence type="predicted"/>
<keyword evidence="2" id="KW-0472">Membrane</keyword>
<protein>
    <submittedName>
        <fullName evidence="4">Glycosyltransferase, CAZy family GT4</fullName>
    </submittedName>
</protein>
<keyword evidence="1" id="KW-0328">Glycosyltransferase</keyword>
<evidence type="ECO:0000313" key="4">
    <source>
        <dbReference type="EMBL" id="EFJ23462.1"/>
    </source>
</evidence>
<feature type="domain" description="Glycosyl transferase family 1" evidence="3">
    <location>
        <begin position="252"/>
        <end position="428"/>
    </location>
</feature>
<dbReference type="FunFam" id="3.40.50.2000:FF:000169">
    <property type="entry name" value="UDP-Glycosyltransferase superfamily protein"/>
    <property type="match status" value="1"/>
</dbReference>
<dbReference type="Gene3D" id="3.40.50.2000">
    <property type="entry name" value="Glycogen Phosphorylase B"/>
    <property type="match status" value="1"/>
</dbReference>
<dbReference type="HOGENOM" id="CLU_023957_1_0_1"/>
<dbReference type="KEGG" id="smo:SELMODRAFT_103260"/>
<dbReference type="FunCoup" id="D8RVZ8">
    <property type="interactions" value="824"/>
</dbReference>
<dbReference type="Proteomes" id="UP000001514">
    <property type="component" value="Unassembled WGS sequence"/>
</dbReference>
<dbReference type="EMBL" id="GL377592">
    <property type="protein sequence ID" value="EFJ23462.1"/>
    <property type="molecule type" value="Genomic_DNA"/>
</dbReference>
<dbReference type="eggNOG" id="KOG0853">
    <property type="taxonomic scope" value="Eukaryota"/>
</dbReference>
<dbReference type="SUPFAM" id="SSF53756">
    <property type="entry name" value="UDP-Glycosyltransferase/glycogen phosphorylase"/>
    <property type="match status" value="1"/>
</dbReference>
<feature type="transmembrane region" description="Helical" evidence="2">
    <location>
        <begin position="16"/>
        <end position="37"/>
    </location>
</feature>
<dbReference type="InterPro" id="IPR041693">
    <property type="entry name" value="Glyco_trans_4_5"/>
</dbReference>
<keyword evidence="4" id="KW-0808">Transferase</keyword>
<dbReference type="PANTHER" id="PTHR47252">
    <property type="entry name" value="GLYCOSYLTRANSFERASE"/>
    <property type="match status" value="1"/>
</dbReference>
<evidence type="ECO:0000256" key="2">
    <source>
        <dbReference type="SAM" id="Phobius"/>
    </source>
</evidence>
<sequence>MGGAIPGKRKAGLRSLLKLGVAAFGFLAGIGLLVGSYSVRHPAAGISGVDRRDAPPHGLHFMRGKNVVLVSHELTLTGGPLLLMELAVLLKNAGATVQWMTINKRDGAGSEVTDNLEQRLQNKGILLVPAKGEETVRAAVDSDLVVLNTAVAGKWIDSTLKESDQQRVLPKVLWWIHEMRGHYFTLNYVKHMPEVAAVMIDSHATAEYWKNRTQQRLGIKIPKVHVVHLGNSKDLTEAAENPLARHLLRQHVRESLGISDRDVMFSAINSVSRGKGQDLFLKAFAQALKTLGSSTGIYAVIVGSDWIGQPKFEAELRELVEKNGMQHVVRFVNKTMNVVPYLAASDVLVQNSQARGECFGRISIEAMAFKLPILGTAAGGTTEIVVDGSTGFLHQVGKEGVPDLASNIINLFRDPKLRARMGEAGYKRVQEQFLEQHMSERIGRVLKEVLQQ</sequence>
<keyword evidence="5" id="KW-1185">Reference proteome</keyword>
<dbReference type="AlphaFoldDB" id="D8RVZ8"/>
<evidence type="ECO:0000256" key="1">
    <source>
        <dbReference type="ARBA" id="ARBA00022676"/>
    </source>
</evidence>
<gene>
    <name evidence="4" type="primary">GT4A2</name>
    <name evidence="4" type="ORF">SELMODRAFT_103260</name>
</gene>
<organism evidence="5">
    <name type="scientific">Selaginella moellendorffii</name>
    <name type="common">Spikemoss</name>
    <dbReference type="NCBI Taxonomy" id="88036"/>
    <lineage>
        <taxon>Eukaryota</taxon>
        <taxon>Viridiplantae</taxon>
        <taxon>Streptophyta</taxon>
        <taxon>Embryophyta</taxon>
        <taxon>Tracheophyta</taxon>
        <taxon>Lycopodiopsida</taxon>
        <taxon>Selaginellales</taxon>
        <taxon>Selaginellaceae</taxon>
        <taxon>Selaginella</taxon>
    </lineage>
</organism>
<dbReference type="Pfam" id="PF16994">
    <property type="entry name" value="Glyco_trans_4_5"/>
    <property type="match status" value="1"/>
</dbReference>
<reference evidence="4 5" key="1">
    <citation type="journal article" date="2011" name="Science">
        <title>The Selaginella genome identifies genetic changes associated with the evolution of vascular plants.</title>
        <authorList>
            <person name="Banks J.A."/>
            <person name="Nishiyama T."/>
            <person name="Hasebe M."/>
            <person name="Bowman J.L."/>
            <person name="Gribskov M."/>
            <person name="dePamphilis C."/>
            <person name="Albert V.A."/>
            <person name="Aono N."/>
            <person name="Aoyama T."/>
            <person name="Ambrose B.A."/>
            <person name="Ashton N.W."/>
            <person name="Axtell M.J."/>
            <person name="Barker E."/>
            <person name="Barker M.S."/>
            <person name="Bennetzen J.L."/>
            <person name="Bonawitz N.D."/>
            <person name="Chapple C."/>
            <person name="Cheng C."/>
            <person name="Correa L.G."/>
            <person name="Dacre M."/>
            <person name="DeBarry J."/>
            <person name="Dreyer I."/>
            <person name="Elias M."/>
            <person name="Engstrom E.M."/>
            <person name="Estelle M."/>
            <person name="Feng L."/>
            <person name="Finet C."/>
            <person name="Floyd S.K."/>
            <person name="Frommer W.B."/>
            <person name="Fujita T."/>
            <person name="Gramzow L."/>
            <person name="Gutensohn M."/>
            <person name="Harholt J."/>
            <person name="Hattori M."/>
            <person name="Heyl A."/>
            <person name="Hirai T."/>
            <person name="Hiwatashi Y."/>
            <person name="Ishikawa M."/>
            <person name="Iwata M."/>
            <person name="Karol K.G."/>
            <person name="Koehler B."/>
            <person name="Kolukisaoglu U."/>
            <person name="Kubo M."/>
            <person name="Kurata T."/>
            <person name="Lalonde S."/>
            <person name="Li K."/>
            <person name="Li Y."/>
            <person name="Litt A."/>
            <person name="Lyons E."/>
            <person name="Manning G."/>
            <person name="Maruyama T."/>
            <person name="Michael T.P."/>
            <person name="Mikami K."/>
            <person name="Miyazaki S."/>
            <person name="Morinaga S."/>
            <person name="Murata T."/>
            <person name="Mueller-Roeber B."/>
            <person name="Nelson D.R."/>
            <person name="Obara M."/>
            <person name="Oguri Y."/>
            <person name="Olmstead R.G."/>
            <person name="Onodera N."/>
            <person name="Petersen B.L."/>
            <person name="Pils B."/>
            <person name="Prigge M."/>
            <person name="Rensing S.A."/>
            <person name="Riano-Pachon D.M."/>
            <person name="Roberts A.W."/>
            <person name="Sato Y."/>
            <person name="Scheller H.V."/>
            <person name="Schulz B."/>
            <person name="Schulz C."/>
            <person name="Shakirov E.V."/>
            <person name="Shibagaki N."/>
            <person name="Shinohara N."/>
            <person name="Shippen D.E."/>
            <person name="Soerensen I."/>
            <person name="Sotooka R."/>
            <person name="Sugimoto N."/>
            <person name="Sugita M."/>
            <person name="Sumikawa N."/>
            <person name="Tanurdzic M."/>
            <person name="Theissen G."/>
            <person name="Ulvskov P."/>
            <person name="Wakazuki S."/>
            <person name="Weng J.K."/>
            <person name="Willats W.W."/>
            <person name="Wipf D."/>
            <person name="Wolf P.G."/>
            <person name="Yang L."/>
            <person name="Zimmer A.D."/>
            <person name="Zhu Q."/>
            <person name="Mitros T."/>
            <person name="Hellsten U."/>
            <person name="Loque D."/>
            <person name="Otillar R."/>
            <person name="Salamov A."/>
            <person name="Schmutz J."/>
            <person name="Shapiro H."/>
            <person name="Lindquist E."/>
            <person name="Lucas S."/>
            <person name="Rokhsar D."/>
            <person name="Grigoriev I.V."/>
        </authorList>
    </citation>
    <scope>NUCLEOTIDE SEQUENCE [LARGE SCALE GENOMIC DNA]</scope>
</reference>
<dbReference type="OMA" id="DYWKNRT"/>
<evidence type="ECO:0000259" key="3">
    <source>
        <dbReference type="Pfam" id="PF00534"/>
    </source>
</evidence>
<name>D8RVZ8_SELML</name>
<dbReference type="GeneID" id="9629384"/>
<dbReference type="CDD" id="cd03801">
    <property type="entry name" value="GT4_PimA-like"/>
    <property type="match status" value="1"/>
</dbReference>
<dbReference type="OrthoDB" id="1862675at2759"/>
<dbReference type="PANTHER" id="PTHR47252:SF4">
    <property type="entry name" value="GLYCOSYLTRANSFERASE"/>
    <property type="match status" value="1"/>
</dbReference>
<accession>D8RVZ8</accession>
<dbReference type="InterPro" id="IPR001296">
    <property type="entry name" value="Glyco_trans_1"/>
</dbReference>
<dbReference type="InParanoid" id="D8RVZ8"/>
<dbReference type="Gramene" id="EFJ23462">
    <property type="protein sequence ID" value="EFJ23462"/>
    <property type="gene ID" value="SELMODRAFT_103260"/>
</dbReference>
<dbReference type="GO" id="GO:0016757">
    <property type="term" value="F:glycosyltransferase activity"/>
    <property type="evidence" value="ECO:0007669"/>
    <property type="project" value="UniProtKB-KW"/>
</dbReference>
<keyword evidence="2" id="KW-1133">Transmembrane helix</keyword>
<keyword evidence="2" id="KW-0812">Transmembrane</keyword>
<evidence type="ECO:0000313" key="5">
    <source>
        <dbReference type="Proteomes" id="UP000001514"/>
    </source>
</evidence>
<dbReference type="Pfam" id="PF00534">
    <property type="entry name" value="Glycos_transf_1"/>
    <property type="match status" value="1"/>
</dbReference>
<dbReference type="STRING" id="88036.D8RVZ8"/>